<evidence type="ECO:0000313" key="3">
    <source>
        <dbReference type="Proteomes" id="UP000250235"/>
    </source>
</evidence>
<dbReference type="OrthoDB" id="1751168at2759"/>
<feature type="compositionally biased region" description="Low complexity" evidence="1">
    <location>
        <begin position="491"/>
        <end position="500"/>
    </location>
</feature>
<feature type="region of interest" description="Disordered" evidence="1">
    <location>
        <begin position="466"/>
        <end position="545"/>
    </location>
</feature>
<dbReference type="Proteomes" id="UP000250235">
    <property type="component" value="Unassembled WGS sequence"/>
</dbReference>
<accession>A0A2Z7CK48</accession>
<organism evidence="2 3">
    <name type="scientific">Dorcoceras hygrometricum</name>
    <dbReference type="NCBI Taxonomy" id="472368"/>
    <lineage>
        <taxon>Eukaryota</taxon>
        <taxon>Viridiplantae</taxon>
        <taxon>Streptophyta</taxon>
        <taxon>Embryophyta</taxon>
        <taxon>Tracheophyta</taxon>
        <taxon>Spermatophyta</taxon>
        <taxon>Magnoliopsida</taxon>
        <taxon>eudicotyledons</taxon>
        <taxon>Gunneridae</taxon>
        <taxon>Pentapetalae</taxon>
        <taxon>asterids</taxon>
        <taxon>lamiids</taxon>
        <taxon>Lamiales</taxon>
        <taxon>Gesneriaceae</taxon>
        <taxon>Didymocarpoideae</taxon>
        <taxon>Trichosporeae</taxon>
        <taxon>Loxocarpinae</taxon>
        <taxon>Dorcoceras</taxon>
    </lineage>
</organism>
<dbReference type="EMBL" id="KQ995425">
    <property type="protein sequence ID" value="KZV46675.1"/>
    <property type="molecule type" value="Genomic_DNA"/>
</dbReference>
<evidence type="ECO:0000256" key="1">
    <source>
        <dbReference type="SAM" id="MobiDB-lite"/>
    </source>
</evidence>
<dbReference type="AlphaFoldDB" id="A0A2Z7CK48"/>
<feature type="compositionally biased region" description="Polar residues" evidence="1">
    <location>
        <begin position="266"/>
        <end position="279"/>
    </location>
</feature>
<sequence length="545" mass="60483">MQIDSDLVIYRTTLVRTFQVVTICRVDKSEPGGGSGSPTYFTSVLAMEHVGMVRMFKSLEDTRLKGFLEASNSVYEGFVTEFFVNAKVITGTIVSFVANRKMVLTKDVFSTVFGLPTEGMVGFLDIPKETMVEMRRRFSGSDVPFWEPSKKKEMKMEFRLLHDIVAKALCMKAGSFDMVTSKKFDLMVAITVGLKADLGATVKIYPQKVLNKKSVHAYIKKNLKVISAGESSKQTEDTTSDEDKEEKVVNKQRIVVSKTVEAGSQAAPTKSTSETSSDMDSCPLSRLKRSGATPKQIPPGVAQRSTAGGPEDTVAIPPELEKQAGVGSNVDKQDERMECANKTETERQYGHDANVAQREHEEKRMDNSNMMEMEPVTDDGAIVVRSGPELSAQKPMTYMGKSVYAPIEIREINWAELAKTRKSINLFQAQAGLPVTYNERSADRIGSSDLAPCLTWKDYKAQLTMSTNPRPEEQPDREHEPQIPEPTTEGQIEVVDQIVEQVKDTEQEQLGSSGGKQEQPVPEEEDQPQTVQPTLVQELLDFTPP</sequence>
<keyword evidence="3" id="KW-1185">Reference proteome</keyword>
<proteinExistence type="predicted"/>
<feature type="compositionally biased region" description="Basic and acidic residues" evidence="1">
    <location>
        <begin position="470"/>
        <end position="482"/>
    </location>
</feature>
<evidence type="ECO:0000313" key="2">
    <source>
        <dbReference type="EMBL" id="KZV46675.1"/>
    </source>
</evidence>
<name>A0A2Z7CK48_9LAMI</name>
<gene>
    <name evidence="2" type="ORF">F511_10840</name>
</gene>
<feature type="region of interest" description="Disordered" evidence="1">
    <location>
        <begin position="229"/>
        <end position="315"/>
    </location>
</feature>
<protein>
    <submittedName>
        <fullName evidence="2">Uncharacterized protein</fullName>
    </submittedName>
</protein>
<reference evidence="2 3" key="1">
    <citation type="journal article" date="2015" name="Proc. Natl. Acad. Sci. U.S.A.">
        <title>The resurrection genome of Boea hygrometrica: A blueprint for survival of dehydration.</title>
        <authorList>
            <person name="Xiao L."/>
            <person name="Yang G."/>
            <person name="Zhang L."/>
            <person name="Yang X."/>
            <person name="Zhao S."/>
            <person name="Ji Z."/>
            <person name="Zhou Q."/>
            <person name="Hu M."/>
            <person name="Wang Y."/>
            <person name="Chen M."/>
            <person name="Xu Y."/>
            <person name="Jin H."/>
            <person name="Xiao X."/>
            <person name="Hu G."/>
            <person name="Bao F."/>
            <person name="Hu Y."/>
            <person name="Wan P."/>
            <person name="Li L."/>
            <person name="Deng X."/>
            <person name="Kuang T."/>
            <person name="Xiang C."/>
            <person name="Zhu J.K."/>
            <person name="Oliver M.J."/>
            <person name="He Y."/>
        </authorList>
    </citation>
    <scope>NUCLEOTIDE SEQUENCE [LARGE SCALE GENOMIC DNA]</scope>
    <source>
        <strain evidence="3">cv. XS01</strain>
    </source>
</reference>